<evidence type="ECO:0000256" key="9">
    <source>
        <dbReference type="PROSITE-ProRule" id="PRU01213"/>
    </source>
</evidence>
<dbReference type="NCBIfam" id="TIGR02142">
    <property type="entry name" value="modC_ABC"/>
    <property type="match status" value="1"/>
</dbReference>
<dbReference type="Proteomes" id="UP001623290">
    <property type="component" value="Chromosome"/>
</dbReference>
<sequence length="360" mass="38629">MLKVCLKHRAGQLDLSAEFTAPTGVTALFGPSGAGKSTIVNAISGLLRPAAGRITLGGTVLFDSATRTNLPLHKRRIGYVFQEPRLFPHLGVRGNLDYGRRRAPKDAQGPDFDQVIGMLGIAPLLGRRVAALSGGEKARISIGRALLSKPQILLMDEPLAALDAPRRAEILPFLENLRDTGLPIVYVSHSVSEIARLADTLVVIEAGRTRASGPLQTLLAEPDLAPLFGQDGAGAVIHVQVAGQDPDGMTRVQGAGGTLFLTEPHPVGQTLRLRIQASDVILSRQRPEGLSALNILSGQVQKITPTSKAEDRFWVQIRCGDETLLAKITARSRQALDLRPDTECHAILKTVAVERRAPRP</sequence>
<dbReference type="PROSITE" id="PS50893">
    <property type="entry name" value="ABC_TRANSPORTER_2"/>
    <property type="match status" value="1"/>
</dbReference>
<protein>
    <submittedName>
        <fullName evidence="12">Molybdenum ABC transporter ATP-binding protein</fullName>
    </submittedName>
</protein>
<dbReference type="PROSITE" id="PS00211">
    <property type="entry name" value="ABC_TRANSPORTER_1"/>
    <property type="match status" value="1"/>
</dbReference>
<evidence type="ECO:0000313" key="12">
    <source>
        <dbReference type="EMBL" id="WRY34527.1"/>
    </source>
</evidence>
<keyword evidence="13" id="KW-1185">Reference proteome</keyword>
<evidence type="ECO:0000256" key="4">
    <source>
        <dbReference type="ARBA" id="ARBA00022519"/>
    </source>
</evidence>
<dbReference type="RefSeq" id="WP_406721316.1">
    <property type="nucleotide sequence ID" value="NZ_CP135443.1"/>
</dbReference>
<evidence type="ECO:0000256" key="8">
    <source>
        <dbReference type="ARBA" id="ARBA00023136"/>
    </source>
</evidence>
<evidence type="ECO:0000256" key="7">
    <source>
        <dbReference type="ARBA" id="ARBA00022967"/>
    </source>
</evidence>
<proteinExistence type="predicted"/>
<dbReference type="SMART" id="SM00382">
    <property type="entry name" value="AAA"/>
    <property type="match status" value="1"/>
</dbReference>
<dbReference type="SUPFAM" id="SSF50331">
    <property type="entry name" value="MOP-like"/>
    <property type="match status" value="1"/>
</dbReference>
<gene>
    <name evidence="12" type="primary">modC</name>
    <name evidence="12" type="ORF">RPE78_04340</name>
</gene>
<feature type="domain" description="ABC transporter" evidence="10">
    <location>
        <begin position="2"/>
        <end position="231"/>
    </location>
</feature>
<dbReference type="InterPro" id="IPR004606">
    <property type="entry name" value="Mop_domain"/>
</dbReference>
<dbReference type="PANTHER" id="PTHR43514">
    <property type="entry name" value="ABC TRANSPORTER I FAMILY MEMBER 10"/>
    <property type="match status" value="1"/>
</dbReference>
<accession>A0ABZ1E2Q5</accession>
<keyword evidence="8" id="KW-0472">Membrane</keyword>
<dbReference type="GO" id="GO:0005524">
    <property type="term" value="F:ATP binding"/>
    <property type="evidence" value="ECO:0007669"/>
    <property type="project" value="UniProtKB-KW"/>
</dbReference>
<evidence type="ECO:0000313" key="13">
    <source>
        <dbReference type="Proteomes" id="UP001623290"/>
    </source>
</evidence>
<evidence type="ECO:0000256" key="2">
    <source>
        <dbReference type="ARBA" id="ARBA00022475"/>
    </source>
</evidence>
<dbReference type="PROSITE" id="PS51866">
    <property type="entry name" value="MOP"/>
    <property type="match status" value="1"/>
</dbReference>
<keyword evidence="4" id="KW-0997">Cell inner membrane</keyword>
<name>A0ABZ1E2Q5_9RHOB</name>
<keyword evidence="5" id="KW-0547">Nucleotide-binding</keyword>
<dbReference type="PANTHER" id="PTHR43514:SF4">
    <property type="entry name" value="ABC TRANSPORTER I FAMILY MEMBER 10"/>
    <property type="match status" value="1"/>
</dbReference>
<dbReference type="InterPro" id="IPR011868">
    <property type="entry name" value="ModC_ABC_ATP-bd"/>
</dbReference>
<keyword evidence="1" id="KW-0813">Transport</keyword>
<feature type="domain" description="Mop" evidence="11">
    <location>
        <begin position="289"/>
        <end position="357"/>
    </location>
</feature>
<organism evidence="12 13">
    <name type="scientific">Thioclava litoralis</name>
    <dbReference type="NCBI Taxonomy" id="3076557"/>
    <lineage>
        <taxon>Bacteria</taxon>
        <taxon>Pseudomonadati</taxon>
        <taxon>Pseudomonadota</taxon>
        <taxon>Alphaproteobacteria</taxon>
        <taxon>Rhodobacterales</taxon>
        <taxon>Paracoccaceae</taxon>
        <taxon>Thioclava</taxon>
    </lineage>
</organism>
<evidence type="ECO:0000256" key="5">
    <source>
        <dbReference type="ARBA" id="ARBA00022741"/>
    </source>
</evidence>
<dbReference type="Gene3D" id="3.40.50.300">
    <property type="entry name" value="P-loop containing nucleotide triphosphate hydrolases"/>
    <property type="match status" value="1"/>
</dbReference>
<evidence type="ECO:0000259" key="11">
    <source>
        <dbReference type="PROSITE" id="PS51866"/>
    </source>
</evidence>
<keyword evidence="2" id="KW-1003">Cell membrane</keyword>
<dbReference type="InterPro" id="IPR003439">
    <property type="entry name" value="ABC_transporter-like_ATP-bd"/>
</dbReference>
<dbReference type="InterPro" id="IPR017871">
    <property type="entry name" value="ABC_transporter-like_CS"/>
</dbReference>
<evidence type="ECO:0000256" key="1">
    <source>
        <dbReference type="ARBA" id="ARBA00022448"/>
    </source>
</evidence>
<dbReference type="SUPFAM" id="SSF52540">
    <property type="entry name" value="P-loop containing nucleoside triphosphate hydrolases"/>
    <property type="match status" value="1"/>
</dbReference>
<dbReference type="Gene3D" id="2.40.50.100">
    <property type="match status" value="1"/>
</dbReference>
<dbReference type="InterPro" id="IPR050334">
    <property type="entry name" value="Molybdenum_import_ModC"/>
</dbReference>
<dbReference type="InterPro" id="IPR005116">
    <property type="entry name" value="Transp-assoc_OB_typ1"/>
</dbReference>
<keyword evidence="7" id="KW-1278">Translocase</keyword>
<evidence type="ECO:0000256" key="6">
    <source>
        <dbReference type="ARBA" id="ARBA00022840"/>
    </source>
</evidence>
<dbReference type="InterPro" id="IPR008995">
    <property type="entry name" value="Mo/tungstate-bd_C_term_dom"/>
</dbReference>
<evidence type="ECO:0000259" key="10">
    <source>
        <dbReference type="PROSITE" id="PS50893"/>
    </source>
</evidence>
<dbReference type="Pfam" id="PF03459">
    <property type="entry name" value="TOBE"/>
    <property type="match status" value="1"/>
</dbReference>
<reference evidence="12 13" key="1">
    <citation type="submission" date="2023-09" db="EMBL/GenBank/DDBJ databases">
        <title>Thioclava shenzhenensis sp. nov., a multidrug resistant bacteria-antagonizing species isolated from coastal seawater.</title>
        <authorList>
            <person name="Long M."/>
        </authorList>
    </citation>
    <scope>NUCLEOTIDE SEQUENCE [LARGE SCALE GENOMIC DNA]</scope>
    <source>
        <strain evidence="12 13">FTW29</strain>
    </source>
</reference>
<keyword evidence="6 12" id="KW-0067">ATP-binding</keyword>
<evidence type="ECO:0000256" key="3">
    <source>
        <dbReference type="ARBA" id="ARBA00022505"/>
    </source>
</evidence>
<keyword evidence="3 9" id="KW-0500">Molybdenum</keyword>
<dbReference type="InterPro" id="IPR027417">
    <property type="entry name" value="P-loop_NTPase"/>
</dbReference>
<dbReference type="Pfam" id="PF00005">
    <property type="entry name" value="ABC_tran"/>
    <property type="match status" value="1"/>
</dbReference>
<dbReference type="EMBL" id="CP135443">
    <property type="protein sequence ID" value="WRY34527.1"/>
    <property type="molecule type" value="Genomic_DNA"/>
</dbReference>
<dbReference type="InterPro" id="IPR003593">
    <property type="entry name" value="AAA+_ATPase"/>
</dbReference>